<evidence type="ECO:0000256" key="1">
    <source>
        <dbReference type="SAM" id="Phobius"/>
    </source>
</evidence>
<keyword evidence="1" id="KW-0812">Transmembrane</keyword>
<evidence type="ECO:0000256" key="2">
    <source>
        <dbReference type="SAM" id="SignalP"/>
    </source>
</evidence>
<evidence type="ECO:0000313" key="4">
    <source>
        <dbReference type="EMBL" id="MBB5347529.1"/>
    </source>
</evidence>
<dbReference type="Pfam" id="PF07589">
    <property type="entry name" value="PEP-CTERM"/>
    <property type="match status" value="1"/>
</dbReference>
<keyword evidence="2" id="KW-0732">Signal</keyword>
<feature type="chain" id="PRO_5032715702" description="Ice-binding protein C-terminal domain-containing protein" evidence="2">
    <location>
        <begin position="25"/>
        <end position="221"/>
    </location>
</feature>
<feature type="signal peptide" evidence="2">
    <location>
        <begin position="1"/>
        <end position="24"/>
    </location>
</feature>
<dbReference type="RefSeq" id="WP_240191828.1">
    <property type="nucleotide sequence ID" value="NZ_JACHEO010000005.1"/>
</dbReference>
<comment type="caution">
    <text evidence="4">The sequence shown here is derived from an EMBL/GenBank/DDBJ whole genome shotgun (WGS) entry which is preliminary data.</text>
</comment>
<keyword evidence="1" id="KW-1133">Transmembrane helix</keyword>
<feature type="transmembrane region" description="Helical" evidence="1">
    <location>
        <begin position="199"/>
        <end position="215"/>
    </location>
</feature>
<name>A0A840V1E8_9BACT</name>
<dbReference type="AlphaFoldDB" id="A0A840V1E8"/>
<reference evidence="4 5" key="1">
    <citation type="submission" date="2020-08" db="EMBL/GenBank/DDBJ databases">
        <title>Genomic Encyclopedia of Type Strains, Phase IV (KMG-IV): sequencing the most valuable type-strain genomes for metagenomic binning, comparative biology and taxonomic classification.</title>
        <authorList>
            <person name="Goeker M."/>
        </authorList>
    </citation>
    <scope>NUCLEOTIDE SEQUENCE [LARGE SCALE GENOMIC DNA]</scope>
    <source>
        <strain evidence="4 5">DSM 28570</strain>
    </source>
</reference>
<dbReference type="NCBIfam" id="TIGR02595">
    <property type="entry name" value="PEP_CTERM"/>
    <property type="match status" value="1"/>
</dbReference>
<proteinExistence type="predicted"/>
<sequence length="221" mass="23383">MKKRFLAALATGLLVVGMGGVAQALVLDGDGVPRIDDVIFTYLDAGGNSIPTFATKFTTYPGQFSGTGSITYFGQTFDYIVKDEAAPINNEFGVLDGIKFTLNADVGSVVGDFSLQWEESPAGNNKLPTYYDFLFTFKAGSGGSSGNSGDGTLLYFFDNIYLADPGSGLGLFDLSYNNRALSNMIVYGDPGDTPVPEPATMLLFGTGLAGLAGIARRRKKN</sequence>
<gene>
    <name evidence="4" type="ORF">HNQ81_001250</name>
</gene>
<feature type="domain" description="Ice-binding protein C-terminal" evidence="3">
    <location>
        <begin position="194"/>
        <end position="218"/>
    </location>
</feature>
<dbReference type="InterPro" id="IPR013424">
    <property type="entry name" value="Ice-binding_C"/>
</dbReference>
<dbReference type="EMBL" id="JACHEO010000005">
    <property type="protein sequence ID" value="MBB5347529.1"/>
    <property type="molecule type" value="Genomic_DNA"/>
</dbReference>
<dbReference type="Proteomes" id="UP000539642">
    <property type="component" value="Unassembled WGS sequence"/>
</dbReference>
<accession>A0A840V1E8</accession>
<keyword evidence="1" id="KW-0472">Membrane</keyword>
<keyword evidence="5" id="KW-1185">Reference proteome</keyword>
<organism evidence="4 5">
    <name type="scientific">Desulfoprunum benzoelyticum</name>
    <dbReference type="NCBI Taxonomy" id="1506996"/>
    <lineage>
        <taxon>Bacteria</taxon>
        <taxon>Pseudomonadati</taxon>
        <taxon>Thermodesulfobacteriota</taxon>
        <taxon>Desulfobulbia</taxon>
        <taxon>Desulfobulbales</taxon>
        <taxon>Desulfobulbaceae</taxon>
        <taxon>Desulfoprunum</taxon>
    </lineage>
</organism>
<evidence type="ECO:0000313" key="5">
    <source>
        <dbReference type="Proteomes" id="UP000539642"/>
    </source>
</evidence>
<protein>
    <recommendedName>
        <fullName evidence="3">Ice-binding protein C-terminal domain-containing protein</fullName>
    </recommendedName>
</protein>
<evidence type="ECO:0000259" key="3">
    <source>
        <dbReference type="Pfam" id="PF07589"/>
    </source>
</evidence>